<accession>A0AA86RW31</accession>
<organism evidence="2 3">
    <name type="scientific">Sphenostylis stenocarpa</name>
    <dbReference type="NCBI Taxonomy" id="92480"/>
    <lineage>
        <taxon>Eukaryota</taxon>
        <taxon>Viridiplantae</taxon>
        <taxon>Streptophyta</taxon>
        <taxon>Embryophyta</taxon>
        <taxon>Tracheophyta</taxon>
        <taxon>Spermatophyta</taxon>
        <taxon>Magnoliopsida</taxon>
        <taxon>eudicotyledons</taxon>
        <taxon>Gunneridae</taxon>
        <taxon>Pentapetalae</taxon>
        <taxon>rosids</taxon>
        <taxon>fabids</taxon>
        <taxon>Fabales</taxon>
        <taxon>Fabaceae</taxon>
        <taxon>Papilionoideae</taxon>
        <taxon>50 kb inversion clade</taxon>
        <taxon>NPAAA clade</taxon>
        <taxon>indigoferoid/millettioid clade</taxon>
        <taxon>Phaseoleae</taxon>
        <taxon>Sphenostylis</taxon>
    </lineage>
</organism>
<dbReference type="Gramene" id="rna-AYBTSS11_LOCUS1016">
    <property type="protein sequence ID" value="CAJ1815699.1"/>
    <property type="gene ID" value="gene-AYBTSS11_LOCUS1016"/>
</dbReference>
<proteinExistence type="predicted"/>
<sequence>MFVKEEGHKDLARAWMDRVVDGLQRCQPSHSGSATTSDITAGGGFTGDVSSTYIIWGALARVGTYQVLLSDYGYFLGSRKVVGGLSSVYYVFAHRQPISGDGRWARRVDESGRICSTTIGSLSWVAASQALSIANHRNKQGGMCGNARKTQSPRPLPTVLQVKEPMRMIGSMDSKAQARKMEWTQEMAVAGLDEKRYALGKCDVKRFHQLVMSATSAVVGVGIQACVGASGRRDTRSEVQGTHGRRGGRE</sequence>
<dbReference type="Proteomes" id="UP001189624">
    <property type="component" value="Chromosome 1"/>
</dbReference>
<dbReference type="AlphaFoldDB" id="A0AA86RW31"/>
<evidence type="ECO:0000313" key="3">
    <source>
        <dbReference type="Proteomes" id="UP001189624"/>
    </source>
</evidence>
<feature type="region of interest" description="Disordered" evidence="1">
    <location>
        <begin position="230"/>
        <end position="250"/>
    </location>
</feature>
<keyword evidence="3" id="KW-1185">Reference proteome</keyword>
<reference evidence="2" key="1">
    <citation type="submission" date="2023-10" db="EMBL/GenBank/DDBJ databases">
        <authorList>
            <person name="Domelevo Entfellner J.-B."/>
        </authorList>
    </citation>
    <scope>NUCLEOTIDE SEQUENCE</scope>
</reference>
<name>A0AA86RW31_9FABA</name>
<dbReference type="EMBL" id="OY731398">
    <property type="protein sequence ID" value="CAJ1815699.1"/>
    <property type="molecule type" value="Genomic_DNA"/>
</dbReference>
<evidence type="ECO:0000256" key="1">
    <source>
        <dbReference type="SAM" id="MobiDB-lite"/>
    </source>
</evidence>
<protein>
    <submittedName>
        <fullName evidence="2">Uncharacterized protein</fullName>
    </submittedName>
</protein>
<gene>
    <name evidence="2" type="ORF">AYBTSS11_LOCUS1016</name>
</gene>
<evidence type="ECO:0000313" key="2">
    <source>
        <dbReference type="EMBL" id="CAJ1815699.1"/>
    </source>
</evidence>